<keyword evidence="3" id="KW-1185">Reference proteome</keyword>
<dbReference type="Proteomes" id="UP001302602">
    <property type="component" value="Unassembled WGS sequence"/>
</dbReference>
<name>A0AAN6Z6U1_9PEZI</name>
<comment type="caution">
    <text evidence="2">The sequence shown here is derived from an EMBL/GenBank/DDBJ whole genome shotgun (WGS) entry which is preliminary data.</text>
</comment>
<dbReference type="RefSeq" id="XP_062650529.1">
    <property type="nucleotide sequence ID" value="XM_062792007.1"/>
</dbReference>
<organism evidence="2 3">
    <name type="scientific">Parathielavia appendiculata</name>
    <dbReference type="NCBI Taxonomy" id="2587402"/>
    <lineage>
        <taxon>Eukaryota</taxon>
        <taxon>Fungi</taxon>
        <taxon>Dikarya</taxon>
        <taxon>Ascomycota</taxon>
        <taxon>Pezizomycotina</taxon>
        <taxon>Sordariomycetes</taxon>
        <taxon>Sordariomycetidae</taxon>
        <taxon>Sordariales</taxon>
        <taxon>Chaetomiaceae</taxon>
        <taxon>Parathielavia</taxon>
    </lineage>
</organism>
<keyword evidence="1" id="KW-0812">Transmembrane</keyword>
<evidence type="ECO:0000313" key="2">
    <source>
        <dbReference type="EMBL" id="KAK4126758.1"/>
    </source>
</evidence>
<sequence length="75" mass="8830">MARCRMMFDAVIYFEELFTSELLSHDVESTRNTAKASTVIAFVAMLYLPITTVATIFSMHVFDFENDWRDVHFWI</sequence>
<dbReference type="GeneID" id="87828776"/>
<reference evidence="2" key="1">
    <citation type="journal article" date="2023" name="Mol. Phylogenet. Evol.">
        <title>Genome-scale phylogeny and comparative genomics of the fungal order Sordariales.</title>
        <authorList>
            <person name="Hensen N."/>
            <person name="Bonometti L."/>
            <person name="Westerberg I."/>
            <person name="Brannstrom I.O."/>
            <person name="Guillou S."/>
            <person name="Cros-Aarteil S."/>
            <person name="Calhoun S."/>
            <person name="Haridas S."/>
            <person name="Kuo A."/>
            <person name="Mondo S."/>
            <person name="Pangilinan J."/>
            <person name="Riley R."/>
            <person name="LaButti K."/>
            <person name="Andreopoulos B."/>
            <person name="Lipzen A."/>
            <person name="Chen C."/>
            <person name="Yan M."/>
            <person name="Daum C."/>
            <person name="Ng V."/>
            <person name="Clum A."/>
            <person name="Steindorff A."/>
            <person name="Ohm R.A."/>
            <person name="Martin F."/>
            <person name="Silar P."/>
            <person name="Natvig D.O."/>
            <person name="Lalanne C."/>
            <person name="Gautier V."/>
            <person name="Ament-Velasquez S.L."/>
            <person name="Kruys A."/>
            <person name="Hutchinson M.I."/>
            <person name="Powell A.J."/>
            <person name="Barry K."/>
            <person name="Miller A.N."/>
            <person name="Grigoriev I.V."/>
            <person name="Debuchy R."/>
            <person name="Gladieux P."/>
            <person name="Hiltunen Thoren M."/>
            <person name="Johannesson H."/>
        </authorList>
    </citation>
    <scope>NUCLEOTIDE SEQUENCE</scope>
    <source>
        <strain evidence="2">CBS 731.68</strain>
    </source>
</reference>
<evidence type="ECO:0000313" key="3">
    <source>
        <dbReference type="Proteomes" id="UP001302602"/>
    </source>
</evidence>
<dbReference type="EMBL" id="MU853224">
    <property type="protein sequence ID" value="KAK4126758.1"/>
    <property type="molecule type" value="Genomic_DNA"/>
</dbReference>
<protein>
    <submittedName>
        <fullName evidence="2">Uncharacterized protein</fullName>
    </submittedName>
</protein>
<evidence type="ECO:0000256" key="1">
    <source>
        <dbReference type="SAM" id="Phobius"/>
    </source>
</evidence>
<dbReference type="AlphaFoldDB" id="A0AAN6Z6U1"/>
<keyword evidence="1" id="KW-1133">Transmembrane helix</keyword>
<reference evidence="2" key="2">
    <citation type="submission" date="2023-05" db="EMBL/GenBank/DDBJ databases">
        <authorList>
            <consortium name="Lawrence Berkeley National Laboratory"/>
            <person name="Steindorff A."/>
            <person name="Hensen N."/>
            <person name="Bonometti L."/>
            <person name="Westerberg I."/>
            <person name="Brannstrom I.O."/>
            <person name="Guillou S."/>
            <person name="Cros-Aarteil S."/>
            <person name="Calhoun S."/>
            <person name="Haridas S."/>
            <person name="Kuo A."/>
            <person name="Mondo S."/>
            <person name="Pangilinan J."/>
            <person name="Riley R."/>
            <person name="Labutti K."/>
            <person name="Andreopoulos B."/>
            <person name="Lipzen A."/>
            <person name="Chen C."/>
            <person name="Yanf M."/>
            <person name="Daum C."/>
            <person name="Ng V."/>
            <person name="Clum A."/>
            <person name="Ohm R."/>
            <person name="Martin F."/>
            <person name="Silar P."/>
            <person name="Natvig D."/>
            <person name="Lalanne C."/>
            <person name="Gautier V."/>
            <person name="Ament-Velasquez S.L."/>
            <person name="Kruys A."/>
            <person name="Hutchinson M.I."/>
            <person name="Powell A.J."/>
            <person name="Barry K."/>
            <person name="Miller A.N."/>
            <person name="Grigoriev I.V."/>
            <person name="Debuchy R."/>
            <person name="Gladieux P."/>
            <person name="Thoren M.H."/>
            <person name="Johannesson H."/>
        </authorList>
    </citation>
    <scope>NUCLEOTIDE SEQUENCE</scope>
    <source>
        <strain evidence="2">CBS 731.68</strain>
    </source>
</reference>
<accession>A0AAN6Z6U1</accession>
<feature type="transmembrane region" description="Helical" evidence="1">
    <location>
        <begin position="39"/>
        <end position="62"/>
    </location>
</feature>
<dbReference type="Gene3D" id="1.20.58.340">
    <property type="entry name" value="Magnesium transport protein CorA, transmembrane region"/>
    <property type="match status" value="1"/>
</dbReference>
<gene>
    <name evidence="2" type="ORF">N657DRAFT_640621</name>
</gene>
<keyword evidence="1" id="KW-0472">Membrane</keyword>
<proteinExistence type="predicted"/>